<reference evidence="1 2" key="2">
    <citation type="submission" date="2019-07" db="EMBL/GenBank/DDBJ databases">
        <authorList>
            <person name="Huang Y."/>
        </authorList>
    </citation>
    <scope>NUCLEOTIDE SEQUENCE [LARGE SCALE GENOMIC DNA]</scope>
    <source>
        <strain evidence="1 2">HY188</strain>
    </source>
</reference>
<dbReference type="Pfam" id="PF00106">
    <property type="entry name" value="adh_short"/>
    <property type="match status" value="1"/>
</dbReference>
<dbReference type="OrthoDB" id="3772961at2"/>
<dbReference type="InterPro" id="IPR002347">
    <property type="entry name" value="SDR_fam"/>
</dbReference>
<organism evidence="1 2">
    <name type="scientific">Tomitella fengzijianii</name>
    <dbReference type="NCBI Taxonomy" id="2597660"/>
    <lineage>
        <taxon>Bacteria</taxon>
        <taxon>Bacillati</taxon>
        <taxon>Actinomycetota</taxon>
        <taxon>Actinomycetes</taxon>
        <taxon>Mycobacteriales</taxon>
        <taxon>Tomitella</taxon>
    </lineage>
</organism>
<dbReference type="KEGG" id="toy:FO059_14585"/>
<dbReference type="PANTHER" id="PTHR44656:SF7">
    <property type="entry name" value="DEHYDROGENASE_REDUCTASE SDR FAMILY MEMBER 12"/>
    <property type="match status" value="1"/>
</dbReference>
<dbReference type="PRINTS" id="PR00081">
    <property type="entry name" value="GDHRDH"/>
</dbReference>
<dbReference type="RefSeq" id="WP_143910793.1">
    <property type="nucleotide sequence ID" value="NZ_CP041765.1"/>
</dbReference>
<dbReference type="InterPro" id="IPR052992">
    <property type="entry name" value="SDR_member_12"/>
</dbReference>
<evidence type="ECO:0000313" key="2">
    <source>
        <dbReference type="Proteomes" id="UP000317344"/>
    </source>
</evidence>
<proteinExistence type="predicted"/>
<dbReference type="EMBL" id="CP041765">
    <property type="protein sequence ID" value="QDQ99390.1"/>
    <property type="molecule type" value="Genomic_DNA"/>
</dbReference>
<gene>
    <name evidence="1" type="ORF">FO059_14585</name>
</gene>
<sequence length="310" mass="33112">MVVPGYSRVGYAVRSRLRGGDAFAEGDAAGRALSGATVVVTGANSGIGKAAAAQLAGLGAEVVMLVRNTGRGAAARDEILRGHPRARIRVERCDVSDLDDVRSAAARLRSSLPKLDALVHNAGVLPESRAESAQGHEITLATHVLGPVLLTEELLPLLARAHRPRVVFVSSGGMYTQPLHAEDPEYLGGSYRGATAYARTKRMQVALLPNLAEQLSGADVTVAAMHPGWVETPGVAASLPGFHRLAGGLLRSPDEGADTITWLVATDRELPDARFWHDRAPRAEHYLWRTRYSVADRNALWRYVRGAVAA</sequence>
<reference evidence="1 2" key="1">
    <citation type="submission" date="2019-07" db="EMBL/GenBank/DDBJ databases">
        <title>Tomitella cavernea sp. nov., an actinomycete isolated from soil.</title>
        <authorList>
            <person name="Cheng J."/>
        </authorList>
    </citation>
    <scope>NUCLEOTIDE SEQUENCE [LARGE SCALE GENOMIC DNA]</scope>
    <source>
        <strain evidence="1 2">HY188</strain>
    </source>
</reference>
<dbReference type="AlphaFoldDB" id="A0A516X8J6"/>
<evidence type="ECO:0000313" key="1">
    <source>
        <dbReference type="EMBL" id="QDQ99390.1"/>
    </source>
</evidence>
<keyword evidence="2" id="KW-1185">Reference proteome</keyword>
<dbReference type="InterPro" id="IPR036291">
    <property type="entry name" value="NAD(P)-bd_dom_sf"/>
</dbReference>
<dbReference type="Proteomes" id="UP000317344">
    <property type="component" value="Chromosome"/>
</dbReference>
<dbReference type="PANTHER" id="PTHR44656">
    <property type="entry name" value="DEHYDROGENASE/REDUCTASE SDR FAMILY MEMBER 12"/>
    <property type="match status" value="1"/>
</dbReference>
<dbReference type="Gene3D" id="3.40.50.720">
    <property type="entry name" value="NAD(P)-binding Rossmann-like Domain"/>
    <property type="match status" value="1"/>
</dbReference>
<name>A0A516X8J6_9ACTN</name>
<dbReference type="SUPFAM" id="SSF51735">
    <property type="entry name" value="NAD(P)-binding Rossmann-fold domains"/>
    <property type="match status" value="1"/>
</dbReference>
<protein>
    <submittedName>
        <fullName evidence="1">SDR family NAD(P)-dependent oxidoreductase</fullName>
    </submittedName>
</protein>
<accession>A0A516X8J6</accession>